<name>A0A940YPU9_9BURK</name>
<evidence type="ECO:0000313" key="3">
    <source>
        <dbReference type="Proteomes" id="UP000678374"/>
    </source>
</evidence>
<dbReference type="AlphaFoldDB" id="A0A940YPU9"/>
<feature type="region of interest" description="Disordered" evidence="1">
    <location>
        <begin position="91"/>
        <end position="117"/>
    </location>
</feature>
<proteinExistence type="predicted"/>
<protein>
    <recommendedName>
        <fullName evidence="4">DUF4124 domain-containing protein</fullName>
    </recommendedName>
</protein>
<dbReference type="RefSeq" id="WP_210802987.1">
    <property type="nucleotide sequence ID" value="NZ_JAGQDE010000013.1"/>
</dbReference>
<evidence type="ECO:0000256" key="1">
    <source>
        <dbReference type="SAM" id="MobiDB-lite"/>
    </source>
</evidence>
<gene>
    <name evidence="2" type="ORF">KAK06_15280</name>
</gene>
<dbReference type="Proteomes" id="UP000678374">
    <property type="component" value="Unassembled WGS sequence"/>
</dbReference>
<evidence type="ECO:0008006" key="4">
    <source>
        <dbReference type="Google" id="ProtNLM"/>
    </source>
</evidence>
<dbReference type="EMBL" id="JAGQDE010000013">
    <property type="protein sequence ID" value="MBQ0960316.1"/>
    <property type="molecule type" value="Genomic_DNA"/>
</dbReference>
<accession>A0A940YPU9</accession>
<reference evidence="2" key="1">
    <citation type="submission" date="2021-04" db="EMBL/GenBank/DDBJ databases">
        <title>The genome sequence of Ideonella sp. 4Y11.</title>
        <authorList>
            <person name="Liu Y."/>
        </authorList>
    </citation>
    <scope>NUCLEOTIDE SEQUENCE</scope>
    <source>
        <strain evidence="2">4Y11</strain>
    </source>
</reference>
<evidence type="ECO:0000313" key="2">
    <source>
        <dbReference type="EMBL" id="MBQ0960316.1"/>
    </source>
</evidence>
<sequence>MTAGPGPWLALVVLGLLLRPASAQWHCRQGRVELIGGGAQGCVESAPTSPPASPPNLVVAPTSQRQRDITRRAILENELRQEHAALAALQRDGRAADAAQRRRAQDNIDALRRELAR</sequence>
<comment type="caution">
    <text evidence="2">The sequence shown here is derived from an EMBL/GenBank/DDBJ whole genome shotgun (WGS) entry which is preliminary data.</text>
</comment>
<organism evidence="2 3">
    <name type="scientific">Ideonella aquatica</name>
    <dbReference type="NCBI Taxonomy" id="2824119"/>
    <lineage>
        <taxon>Bacteria</taxon>
        <taxon>Pseudomonadati</taxon>
        <taxon>Pseudomonadota</taxon>
        <taxon>Betaproteobacteria</taxon>
        <taxon>Burkholderiales</taxon>
        <taxon>Sphaerotilaceae</taxon>
        <taxon>Ideonella</taxon>
    </lineage>
</organism>
<feature type="region of interest" description="Disordered" evidence="1">
    <location>
        <begin position="43"/>
        <end position="65"/>
    </location>
</feature>
<keyword evidence="3" id="KW-1185">Reference proteome</keyword>